<feature type="domain" description="BAR" evidence="2">
    <location>
        <begin position="56"/>
        <end position="279"/>
    </location>
</feature>
<keyword evidence="5" id="KW-1185">Reference proteome</keyword>
<dbReference type="Proteomes" id="UP000659654">
    <property type="component" value="Unassembled WGS sequence"/>
</dbReference>
<proteinExistence type="predicted"/>
<gene>
    <name evidence="3" type="ORF">BXYJ_LOCUS12424</name>
</gene>
<dbReference type="WBParaSite" id="BXY_0250000.1">
    <property type="protein sequence ID" value="BXY_0250000.1"/>
    <property type="gene ID" value="BXY_0250000"/>
</dbReference>
<evidence type="ECO:0000313" key="5">
    <source>
        <dbReference type="Proteomes" id="UP000659654"/>
    </source>
</evidence>
<name>A0A1I7RP59_BURXY</name>
<dbReference type="Gene3D" id="1.20.1270.60">
    <property type="entry name" value="Arfaptin homology (AH) domain/BAR domain"/>
    <property type="match status" value="1"/>
</dbReference>
<dbReference type="GO" id="GO:0005737">
    <property type="term" value="C:cytoplasm"/>
    <property type="evidence" value="ECO:0007669"/>
    <property type="project" value="InterPro"/>
</dbReference>
<dbReference type="OrthoDB" id="5835493at2759"/>
<dbReference type="EMBL" id="CAJFDI010000005">
    <property type="protein sequence ID" value="CAD5232333.1"/>
    <property type="molecule type" value="Genomic_DNA"/>
</dbReference>
<evidence type="ECO:0000259" key="2">
    <source>
        <dbReference type="Pfam" id="PF03114"/>
    </source>
</evidence>
<feature type="region of interest" description="Disordered" evidence="1">
    <location>
        <begin position="1"/>
        <end position="54"/>
    </location>
</feature>
<protein>
    <submittedName>
        <fullName evidence="3">(pine wood nematode) hypothetical protein</fullName>
    </submittedName>
    <submittedName>
        <fullName evidence="6">BAR domain-containing protein</fullName>
    </submittedName>
</protein>
<organism evidence="4 6">
    <name type="scientific">Bursaphelenchus xylophilus</name>
    <name type="common">Pinewood nematode worm</name>
    <name type="synonym">Aphelenchoides xylophilus</name>
    <dbReference type="NCBI Taxonomy" id="6326"/>
    <lineage>
        <taxon>Eukaryota</taxon>
        <taxon>Metazoa</taxon>
        <taxon>Ecdysozoa</taxon>
        <taxon>Nematoda</taxon>
        <taxon>Chromadorea</taxon>
        <taxon>Rhabditida</taxon>
        <taxon>Tylenchina</taxon>
        <taxon>Tylenchomorpha</taxon>
        <taxon>Aphelenchoidea</taxon>
        <taxon>Aphelenchoididae</taxon>
        <taxon>Bursaphelenchus</taxon>
    </lineage>
</organism>
<dbReference type="SUPFAM" id="SSF103657">
    <property type="entry name" value="BAR/IMD domain-like"/>
    <property type="match status" value="1"/>
</dbReference>
<dbReference type="InterPro" id="IPR004148">
    <property type="entry name" value="BAR_dom"/>
</dbReference>
<dbReference type="eggNOG" id="ENOG502SU8M">
    <property type="taxonomic scope" value="Eukaryota"/>
</dbReference>
<dbReference type="Proteomes" id="UP000095284">
    <property type="component" value="Unplaced"/>
</dbReference>
<feature type="compositionally biased region" description="Basic and acidic residues" evidence="1">
    <location>
        <begin position="1"/>
        <end position="12"/>
    </location>
</feature>
<evidence type="ECO:0000256" key="1">
    <source>
        <dbReference type="SAM" id="MobiDB-lite"/>
    </source>
</evidence>
<dbReference type="SMR" id="A0A1I7RP59"/>
<accession>A0A1I7RP59</accession>
<evidence type="ECO:0000313" key="3">
    <source>
        <dbReference type="EMBL" id="CAD5232333.1"/>
    </source>
</evidence>
<reference evidence="6" key="1">
    <citation type="submission" date="2016-11" db="UniProtKB">
        <authorList>
            <consortium name="WormBaseParasite"/>
        </authorList>
    </citation>
    <scope>IDENTIFICATION</scope>
</reference>
<sequence>MDASKNKPERRSVRTASLVHSSQKDSNSSSRSRKMTKSQHEQRSVHNSSHGSRSGFKRFIMKVGEMVGTVDKTEYPQDLTDNLKEVDMYQIVLEDVARNICLAAQQTPGLVSQPSGEMNFEYPEGTNPFEKLNEVLGKAEAVYEDKKLVEKHRALLTSLSKTHHQYQRKVRKDLKKIRTFLLVECEKMFVERKKLNSVRQEMDYSRHELKTARNPEMQEIRKNVFEKAQAEYNAQLTKLVGILGQLPIQKEQHAEEVKGFVHHYKKFHDLCLVELKKMRKAS</sequence>
<dbReference type="AlphaFoldDB" id="A0A1I7RP59"/>
<evidence type="ECO:0000313" key="4">
    <source>
        <dbReference type="Proteomes" id="UP000095284"/>
    </source>
</evidence>
<evidence type="ECO:0000313" key="6">
    <source>
        <dbReference type="WBParaSite" id="BXY_0250000.1"/>
    </source>
</evidence>
<dbReference type="Pfam" id="PF03114">
    <property type="entry name" value="BAR"/>
    <property type="match status" value="1"/>
</dbReference>
<dbReference type="EMBL" id="CAJFCV020000005">
    <property type="protein sequence ID" value="CAG9124583.1"/>
    <property type="molecule type" value="Genomic_DNA"/>
</dbReference>
<reference evidence="3" key="2">
    <citation type="submission" date="2020-09" db="EMBL/GenBank/DDBJ databases">
        <authorList>
            <person name="Kikuchi T."/>
        </authorList>
    </citation>
    <scope>NUCLEOTIDE SEQUENCE</scope>
    <source>
        <strain evidence="3">Ka4C1</strain>
    </source>
</reference>
<dbReference type="InterPro" id="IPR027267">
    <property type="entry name" value="AH/BAR_dom_sf"/>
</dbReference>
<dbReference type="Proteomes" id="UP000582659">
    <property type="component" value="Unassembled WGS sequence"/>
</dbReference>